<sequence length="67" mass="7529">MIISGYTINFISYAVPLLLITGFVLIRLDAGGNRKQGNKTEYKLSLVLGWTNVALGIFMYLLRNLLH</sequence>
<dbReference type="InterPro" id="IPR049971">
    <property type="entry name" value="CLC_0170-like"/>
</dbReference>
<dbReference type="EMBL" id="JAAAMV010000004">
    <property type="protein sequence ID" value="NBD24162.1"/>
    <property type="molecule type" value="Genomic_DNA"/>
</dbReference>
<evidence type="ECO:0000256" key="1">
    <source>
        <dbReference type="SAM" id="Phobius"/>
    </source>
</evidence>
<protein>
    <submittedName>
        <fullName evidence="2">Uncharacterized protein</fullName>
    </submittedName>
</protein>
<name>A0ABW9XP52_9BACL</name>
<organism evidence="2 3">
    <name type="scientific">Paenibacillus glycinis</name>
    <dbReference type="NCBI Taxonomy" id="2697035"/>
    <lineage>
        <taxon>Bacteria</taxon>
        <taxon>Bacillati</taxon>
        <taxon>Bacillota</taxon>
        <taxon>Bacilli</taxon>
        <taxon>Bacillales</taxon>
        <taxon>Paenibacillaceae</taxon>
        <taxon>Paenibacillus</taxon>
    </lineage>
</organism>
<comment type="caution">
    <text evidence="2">The sequence shown here is derived from an EMBL/GenBank/DDBJ whole genome shotgun (WGS) entry which is preliminary data.</text>
</comment>
<keyword evidence="3" id="KW-1185">Reference proteome</keyword>
<evidence type="ECO:0000313" key="2">
    <source>
        <dbReference type="EMBL" id="NBD24162.1"/>
    </source>
</evidence>
<reference evidence="2 3" key="1">
    <citation type="submission" date="2020-01" db="EMBL/GenBank/DDBJ databases">
        <title>Paenibacillus soybeanensis sp. nov. isolated from the nodules of soybean (Glycine max(L.) Merr).</title>
        <authorList>
            <person name="Wang H."/>
        </authorList>
    </citation>
    <scope>NUCLEOTIDE SEQUENCE [LARGE SCALE GENOMIC DNA]</scope>
    <source>
        <strain evidence="2 3">T1</strain>
    </source>
</reference>
<keyword evidence="1" id="KW-0472">Membrane</keyword>
<feature type="transmembrane region" description="Helical" evidence="1">
    <location>
        <begin position="6"/>
        <end position="30"/>
    </location>
</feature>
<dbReference type="Proteomes" id="UP000665561">
    <property type="component" value="Unassembled WGS sequence"/>
</dbReference>
<feature type="transmembrane region" description="Helical" evidence="1">
    <location>
        <begin position="42"/>
        <end position="62"/>
    </location>
</feature>
<keyword evidence="1" id="KW-0812">Transmembrane</keyword>
<proteinExistence type="predicted"/>
<keyword evidence="1" id="KW-1133">Transmembrane helix</keyword>
<dbReference type="NCBIfam" id="NF042414">
    <property type="entry name" value="CLC_0170_fam"/>
    <property type="match status" value="1"/>
</dbReference>
<gene>
    <name evidence="2" type="ORF">GT019_09775</name>
</gene>
<evidence type="ECO:0000313" key="3">
    <source>
        <dbReference type="Proteomes" id="UP000665561"/>
    </source>
</evidence>
<dbReference type="RefSeq" id="WP_161742958.1">
    <property type="nucleotide sequence ID" value="NZ_JAAAMV010000004.1"/>
</dbReference>
<accession>A0ABW9XP52</accession>